<dbReference type="PROSITE" id="PS51706">
    <property type="entry name" value="G_ENGB"/>
    <property type="match status" value="1"/>
</dbReference>
<dbReference type="InterPro" id="IPR019987">
    <property type="entry name" value="GTP-bd_ribosome_bio_YsxC"/>
</dbReference>
<proteinExistence type="inferred from homology"/>
<keyword evidence="8 10" id="KW-0717">Septation</keyword>
<evidence type="ECO:0000256" key="3">
    <source>
        <dbReference type="ARBA" id="ARBA00022618"/>
    </source>
</evidence>
<evidence type="ECO:0000256" key="7">
    <source>
        <dbReference type="ARBA" id="ARBA00023134"/>
    </source>
</evidence>
<evidence type="ECO:0000256" key="2">
    <source>
        <dbReference type="ARBA" id="ARBA00009638"/>
    </source>
</evidence>
<evidence type="ECO:0000313" key="13">
    <source>
        <dbReference type="EMBL" id="HFW32119.1"/>
    </source>
</evidence>
<dbReference type="Pfam" id="PF01926">
    <property type="entry name" value="MMR_HSR1"/>
    <property type="match status" value="1"/>
</dbReference>
<keyword evidence="5 10" id="KW-0547">Nucleotide-binding</keyword>
<dbReference type="HAMAP" id="MF_00321">
    <property type="entry name" value="GTPase_EngB"/>
    <property type="match status" value="1"/>
</dbReference>
<evidence type="ECO:0000313" key="12">
    <source>
        <dbReference type="EMBL" id="HET22122.1"/>
    </source>
</evidence>
<keyword evidence="3 10" id="KW-0132">Cell division</keyword>
<dbReference type="Gene3D" id="3.40.50.300">
    <property type="entry name" value="P-loop containing nucleotide triphosphate hydrolases"/>
    <property type="match status" value="1"/>
</dbReference>
<dbReference type="AlphaFoldDB" id="A0A7C3MAX0"/>
<evidence type="ECO:0000256" key="4">
    <source>
        <dbReference type="ARBA" id="ARBA00022723"/>
    </source>
</evidence>
<dbReference type="InterPro" id="IPR030393">
    <property type="entry name" value="G_ENGB_dom"/>
</dbReference>
<evidence type="ECO:0000256" key="10">
    <source>
        <dbReference type="HAMAP-Rule" id="MF_00321"/>
    </source>
</evidence>
<feature type="domain" description="EngB-type G" evidence="11">
    <location>
        <begin position="1"/>
        <end position="182"/>
    </location>
</feature>
<comment type="similarity">
    <text evidence="2 10">Belongs to the TRAFAC class TrmE-Era-EngA-EngB-Septin-like GTPase superfamily. EngB GTPase family.</text>
</comment>
<evidence type="ECO:0000256" key="8">
    <source>
        <dbReference type="ARBA" id="ARBA00023210"/>
    </source>
</evidence>
<dbReference type="GO" id="GO:0005525">
    <property type="term" value="F:GTP binding"/>
    <property type="evidence" value="ECO:0007669"/>
    <property type="project" value="UniProtKB-UniRule"/>
</dbReference>
<accession>A0A7C3MAX0</accession>
<protein>
    <recommendedName>
        <fullName evidence="10">Probable GTP-binding protein EngB</fullName>
    </recommendedName>
</protein>
<dbReference type="GO" id="GO:0051301">
    <property type="term" value="P:cell division"/>
    <property type="evidence" value="ECO:0007669"/>
    <property type="project" value="UniProtKB-KW"/>
</dbReference>
<dbReference type="PANTHER" id="PTHR11649:SF13">
    <property type="entry name" value="ENGB-TYPE G DOMAIN-CONTAINING PROTEIN"/>
    <property type="match status" value="1"/>
</dbReference>
<evidence type="ECO:0000256" key="6">
    <source>
        <dbReference type="ARBA" id="ARBA00022842"/>
    </source>
</evidence>
<evidence type="ECO:0000259" key="11">
    <source>
        <dbReference type="PROSITE" id="PS51706"/>
    </source>
</evidence>
<organism evidence="13">
    <name type="scientific">Archaeoglobus fulgidus</name>
    <dbReference type="NCBI Taxonomy" id="2234"/>
    <lineage>
        <taxon>Archaea</taxon>
        <taxon>Methanobacteriati</taxon>
        <taxon>Methanobacteriota</taxon>
        <taxon>Archaeoglobi</taxon>
        <taxon>Archaeoglobales</taxon>
        <taxon>Archaeoglobaceae</taxon>
        <taxon>Archaeoglobus</taxon>
    </lineage>
</organism>
<keyword evidence="4" id="KW-0479">Metal-binding</keyword>
<reference evidence="13" key="1">
    <citation type="journal article" date="2020" name="mSystems">
        <title>Genome- and Community-Level Interaction Insights into Carbon Utilization and Element Cycling Functions of Hydrothermarchaeota in Hydrothermal Sediment.</title>
        <authorList>
            <person name="Zhou Z."/>
            <person name="Liu Y."/>
            <person name="Xu W."/>
            <person name="Pan J."/>
            <person name="Luo Z.H."/>
            <person name="Li M."/>
        </authorList>
    </citation>
    <scope>NUCLEOTIDE SEQUENCE [LARGE SCALE GENOMIC DNA]</scope>
    <source>
        <strain evidence="12">SpSt-12</strain>
        <strain evidence="13">SpSt-87</strain>
    </source>
</reference>
<comment type="function">
    <text evidence="10">Necessary for normal cell division and for the maintenance of normal septation.</text>
</comment>
<dbReference type="NCBIfam" id="NF003255">
    <property type="entry name" value="PRK04213.1"/>
    <property type="match status" value="1"/>
</dbReference>
<gene>
    <name evidence="10 13" type="primary">engB</name>
    <name evidence="12" type="ORF">ENN70_08775</name>
    <name evidence="13" type="ORF">ENW66_04090</name>
</gene>
<keyword evidence="9 10" id="KW-0131">Cell cycle</keyword>
<evidence type="ECO:0000256" key="5">
    <source>
        <dbReference type="ARBA" id="ARBA00022741"/>
    </source>
</evidence>
<evidence type="ECO:0000256" key="1">
    <source>
        <dbReference type="ARBA" id="ARBA00001946"/>
    </source>
</evidence>
<keyword evidence="7 10" id="KW-0342">GTP-binding</keyword>
<dbReference type="PANTHER" id="PTHR11649">
    <property type="entry name" value="MSS1/TRME-RELATED GTP-BINDING PROTEIN"/>
    <property type="match status" value="1"/>
</dbReference>
<evidence type="ECO:0000256" key="9">
    <source>
        <dbReference type="ARBA" id="ARBA00023306"/>
    </source>
</evidence>
<comment type="cofactor">
    <cofactor evidence="1">
        <name>Mg(2+)</name>
        <dbReference type="ChEBI" id="CHEBI:18420"/>
    </cofactor>
</comment>
<name>A0A7C3MAX0_ARCFL</name>
<dbReference type="InterPro" id="IPR027417">
    <property type="entry name" value="P-loop_NTPase"/>
</dbReference>
<comment type="caution">
    <text evidence="13">The sequence shown here is derived from an EMBL/GenBank/DDBJ whole genome shotgun (WGS) entry which is preliminary data.</text>
</comment>
<dbReference type="SUPFAM" id="SSF52540">
    <property type="entry name" value="P-loop containing nucleoside triphosphate hydrolases"/>
    <property type="match status" value="1"/>
</dbReference>
<dbReference type="EMBL" id="DTLB01000023">
    <property type="protein sequence ID" value="HFW32119.1"/>
    <property type="molecule type" value="Genomic_DNA"/>
</dbReference>
<dbReference type="EMBL" id="DSCQ01000112">
    <property type="protein sequence ID" value="HET22122.1"/>
    <property type="molecule type" value="Genomic_DNA"/>
</dbReference>
<sequence length="193" mass="21889">MLKEVIFAGRSNVGKSTLFSALLKVEVRKGKKPGTTIKPNSFQFGKVIFTDLPGFGYVSGYGRSFSERVKDFVVEYIETNARRIVASVDVIDASSFLEIAERWERRGYIPVEIEMFEFLKEVTPRVFLAANKMDRVDDPSIISRIAEKLGIQPPWDNIIYPVCAKKGEVTSLKRDLKQYLLSLNLKDAAKAFR</sequence>
<dbReference type="GO" id="GO:0046872">
    <property type="term" value="F:metal ion binding"/>
    <property type="evidence" value="ECO:0007669"/>
    <property type="project" value="UniProtKB-KW"/>
</dbReference>
<keyword evidence="6" id="KW-0460">Magnesium</keyword>
<dbReference type="InterPro" id="IPR006073">
    <property type="entry name" value="GTP-bd"/>
</dbReference>